<dbReference type="EMBL" id="BAEQ01000016">
    <property type="protein sequence ID" value="GAC27789.1"/>
    <property type="molecule type" value="Genomic_DNA"/>
</dbReference>
<dbReference type="OrthoDB" id="9803416at2"/>
<dbReference type="Gene3D" id="1.20.58.340">
    <property type="entry name" value="Magnesium transport protein CorA, transmembrane region"/>
    <property type="match status" value="1"/>
</dbReference>
<protein>
    <submittedName>
        <fullName evidence="1">Uncharacterized protein</fullName>
    </submittedName>
</protein>
<accession>K6Y4W2</accession>
<keyword evidence="2" id="KW-1185">Reference proteome</keyword>
<dbReference type="STRING" id="1121922.GCA_000428905_01434"/>
<gene>
    <name evidence="1" type="ORF">GPAL_0909</name>
</gene>
<dbReference type="SUPFAM" id="SSF143865">
    <property type="entry name" value="CorA soluble domain-like"/>
    <property type="match status" value="1"/>
</dbReference>
<dbReference type="InterPro" id="IPR045861">
    <property type="entry name" value="CorA_cytoplasmic_dom"/>
</dbReference>
<evidence type="ECO:0000313" key="1">
    <source>
        <dbReference type="EMBL" id="GAC27789.1"/>
    </source>
</evidence>
<sequence>MYALVDTVIDFGFPMLETYSEQIQALEDELMETKNERLLGSIHELRRELLLQREFVAARMSLVALHLASTSLVSVY</sequence>
<organism evidence="1 2">
    <name type="scientific">Brumicola pallidula DSM 14239 = ACAM 615</name>
    <dbReference type="NCBI Taxonomy" id="1121922"/>
    <lineage>
        <taxon>Bacteria</taxon>
        <taxon>Pseudomonadati</taxon>
        <taxon>Pseudomonadota</taxon>
        <taxon>Gammaproteobacteria</taxon>
        <taxon>Alteromonadales</taxon>
        <taxon>Alteromonadaceae</taxon>
        <taxon>Brumicola</taxon>
    </lineage>
</organism>
<dbReference type="AlphaFoldDB" id="K6Y4W2"/>
<evidence type="ECO:0000313" key="2">
    <source>
        <dbReference type="Proteomes" id="UP000006251"/>
    </source>
</evidence>
<name>K6Y4W2_9ALTE</name>
<reference evidence="2" key="1">
    <citation type="journal article" date="2014" name="Environ. Microbiol.">
        <title>Comparative genomics of the marine bacterial genus Glaciecola reveals the high degree of genomic diversity and genomic characteristic for cold adaptation.</title>
        <authorList>
            <person name="Qin Q.L."/>
            <person name="Xie B.B."/>
            <person name="Yu Y."/>
            <person name="Shu Y.L."/>
            <person name="Rong J.C."/>
            <person name="Zhang Y.J."/>
            <person name="Zhao D.L."/>
            <person name="Chen X.L."/>
            <person name="Zhang X.Y."/>
            <person name="Chen B."/>
            <person name="Zhou B.C."/>
            <person name="Zhang Y.Z."/>
        </authorList>
    </citation>
    <scope>NUCLEOTIDE SEQUENCE [LARGE SCALE GENOMIC DNA]</scope>
    <source>
        <strain evidence="2">ACAM 615</strain>
    </source>
</reference>
<comment type="caution">
    <text evidence="1">The sequence shown here is derived from an EMBL/GenBank/DDBJ whole genome shotgun (WGS) entry which is preliminary data.</text>
</comment>
<dbReference type="RefSeq" id="WP_006009575.1">
    <property type="nucleotide sequence ID" value="NZ_BAEQ01000016.1"/>
</dbReference>
<proteinExistence type="predicted"/>
<dbReference type="Proteomes" id="UP000006251">
    <property type="component" value="Unassembled WGS sequence"/>
</dbReference>